<comment type="subcellular location">
    <subcellularLocation>
        <location evidence="1">Membrane</location>
        <topology evidence="1">Multi-pass membrane protein</topology>
    </subcellularLocation>
</comment>
<evidence type="ECO:0000256" key="4">
    <source>
        <dbReference type="ARBA" id="ARBA00022989"/>
    </source>
</evidence>
<name>A0ABR4G296_9EURO</name>
<comment type="caution">
    <text evidence="8">The sequence shown here is derived from an EMBL/GenBank/DDBJ whole genome shotgun (WGS) entry which is preliminary data.</text>
</comment>
<evidence type="ECO:0000313" key="9">
    <source>
        <dbReference type="Proteomes" id="UP001610563"/>
    </source>
</evidence>
<dbReference type="Proteomes" id="UP001610563">
    <property type="component" value="Unassembled WGS sequence"/>
</dbReference>
<feature type="transmembrane region" description="Helical" evidence="6">
    <location>
        <begin position="238"/>
        <end position="259"/>
    </location>
</feature>
<feature type="transmembrane region" description="Helical" evidence="6">
    <location>
        <begin position="427"/>
        <end position="447"/>
    </location>
</feature>
<feature type="transmembrane region" description="Helical" evidence="6">
    <location>
        <begin position="50"/>
        <end position="73"/>
    </location>
</feature>
<feature type="transmembrane region" description="Helical" evidence="6">
    <location>
        <begin position="158"/>
        <end position="177"/>
    </location>
</feature>
<dbReference type="PIRSF" id="PIRSF006060">
    <property type="entry name" value="AA_transporter"/>
    <property type="match status" value="1"/>
</dbReference>
<feature type="domain" description="Amino acid transporter transmembrane" evidence="7">
    <location>
        <begin position="50"/>
        <end position="447"/>
    </location>
</feature>
<reference evidence="8 9" key="1">
    <citation type="submission" date="2024-07" db="EMBL/GenBank/DDBJ databases">
        <title>Section-level genome sequencing and comparative genomics of Aspergillus sections Usti and Cavernicolus.</title>
        <authorList>
            <consortium name="Lawrence Berkeley National Laboratory"/>
            <person name="Nybo J.L."/>
            <person name="Vesth T.C."/>
            <person name="Theobald S."/>
            <person name="Frisvad J.C."/>
            <person name="Larsen T.O."/>
            <person name="Kjaerboelling I."/>
            <person name="Rothschild-Mancinelli K."/>
            <person name="Lyhne E.K."/>
            <person name="Kogle M.E."/>
            <person name="Barry K."/>
            <person name="Clum A."/>
            <person name="Na H."/>
            <person name="Ledsgaard L."/>
            <person name="Lin J."/>
            <person name="Lipzen A."/>
            <person name="Kuo A."/>
            <person name="Riley R."/>
            <person name="Mondo S."/>
            <person name="Labutti K."/>
            <person name="Haridas S."/>
            <person name="Pangalinan J."/>
            <person name="Salamov A.A."/>
            <person name="Simmons B.A."/>
            <person name="Magnuson J.K."/>
            <person name="Chen J."/>
            <person name="Drula E."/>
            <person name="Henrissat B."/>
            <person name="Wiebenga A."/>
            <person name="Lubbers R.J."/>
            <person name="Gomes A.C."/>
            <person name="Makela M.R."/>
            <person name="Stajich J."/>
            <person name="Grigoriev I.V."/>
            <person name="Mortensen U.H."/>
            <person name="De Vries R.P."/>
            <person name="Baker S.E."/>
            <person name="Andersen M.R."/>
        </authorList>
    </citation>
    <scope>NUCLEOTIDE SEQUENCE [LARGE SCALE GENOMIC DNA]</scope>
    <source>
        <strain evidence="8 9">CBS 209.92</strain>
    </source>
</reference>
<feature type="transmembrane region" description="Helical" evidence="6">
    <location>
        <begin position="189"/>
        <end position="210"/>
    </location>
</feature>
<feature type="transmembrane region" description="Helical" evidence="6">
    <location>
        <begin position="383"/>
        <end position="406"/>
    </location>
</feature>
<feature type="transmembrane region" description="Helical" evidence="6">
    <location>
        <begin position="271"/>
        <end position="293"/>
    </location>
</feature>
<evidence type="ECO:0000313" key="8">
    <source>
        <dbReference type="EMBL" id="KAL2793132.1"/>
    </source>
</evidence>
<feature type="transmembrane region" description="Helical" evidence="6">
    <location>
        <begin position="129"/>
        <end position="152"/>
    </location>
</feature>
<feature type="transmembrane region" description="Helical" evidence="6">
    <location>
        <begin position="355"/>
        <end position="377"/>
    </location>
</feature>
<comment type="similarity">
    <text evidence="2">Belongs to the amino acid/polyamine transporter 2 family.</text>
</comment>
<evidence type="ECO:0000256" key="3">
    <source>
        <dbReference type="ARBA" id="ARBA00022692"/>
    </source>
</evidence>
<sequence length="472" mass="50905">MSKISDKQVNDPEALGNVTSQYGGVQASASTAHDAVFGEITEDGPNYRNLGFWGTCVLMMKTQFGMGVLSIPATFDTLGIIPGVICLLTVGVMTTWSIYIIGAFKRRHPEIYSIDDAGFKMFGVVGREILGFAYCINWIFVSASGMLSISIALNATTNHGACTAIFVALAAIVGFVLSSVRTLGRMTWLAWAALTSILTAILALTIAVGIQARPDAAPQSGPWSSDWKLTNNPSFPDAVSAVASQLFAYGGVPGFFAIVAEMRDPKQYTRAMAVCQSVVSIFYLGIGVVVYYFCGSYVSSPALGSAGAMMKKVCYGLALPSLVFSVLLLTHMPAKWLFIRLLRDTPHLTSNTPRHWLTWLACTFFTNITAYVIASGIPIFNSLISLVGALLGTLLCLQPMGCMWLYDNWGSTRERKRDLRWRLGVAWAVFVVCAGTFIMGLGTYGSVRGIVDAYHSEGGSGSWSCRDNSNST</sequence>
<proteinExistence type="inferred from homology"/>
<gene>
    <name evidence="8" type="ORF">BJX66DRAFT_352062</name>
</gene>
<dbReference type="PANTHER" id="PTHR22950:SF683">
    <property type="entry name" value="AMINO ACID TRANSPORTER (EUROFUNG)"/>
    <property type="match status" value="1"/>
</dbReference>
<dbReference type="Pfam" id="PF01490">
    <property type="entry name" value="Aa_trans"/>
    <property type="match status" value="1"/>
</dbReference>
<keyword evidence="4 6" id="KW-1133">Transmembrane helix</keyword>
<protein>
    <submittedName>
        <fullName evidence="8">Transmembrane amino acid transporter protein-domain-containing protein</fullName>
    </submittedName>
</protein>
<feature type="transmembrane region" description="Helical" evidence="6">
    <location>
        <begin position="79"/>
        <end position="101"/>
    </location>
</feature>
<keyword evidence="9" id="KW-1185">Reference proteome</keyword>
<dbReference type="InterPro" id="IPR013057">
    <property type="entry name" value="AA_transpt_TM"/>
</dbReference>
<keyword evidence="5 6" id="KW-0472">Membrane</keyword>
<dbReference type="EMBL" id="JBFTWV010000062">
    <property type="protein sequence ID" value="KAL2793132.1"/>
    <property type="molecule type" value="Genomic_DNA"/>
</dbReference>
<feature type="transmembrane region" description="Helical" evidence="6">
    <location>
        <begin position="313"/>
        <end position="334"/>
    </location>
</feature>
<evidence type="ECO:0000259" key="7">
    <source>
        <dbReference type="Pfam" id="PF01490"/>
    </source>
</evidence>
<organism evidence="8 9">
    <name type="scientific">Aspergillus keveii</name>
    <dbReference type="NCBI Taxonomy" id="714993"/>
    <lineage>
        <taxon>Eukaryota</taxon>
        <taxon>Fungi</taxon>
        <taxon>Dikarya</taxon>
        <taxon>Ascomycota</taxon>
        <taxon>Pezizomycotina</taxon>
        <taxon>Eurotiomycetes</taxon>
        <taxon>Eurotiomycetidae</taxon>
        <taxon>Eurotiales</taxon>
        <taxon>Aspergillaceae</taxon>
        <taxon>Aspergillus</taxon>
        <taxon>Aspergillus subgen. Nidulantes</taxon>
    </lineage>
</organism>
<evidence type="ECO:0000256" key="1">
    <source>
        <dbReference type="ARBA" id="ARBA00004141"/>
    </source>
</evidence>
<dbReference type="PANTHER" id="PTHR22950">
    <property type="entry name" value="AMINO ACID TRANSPORTER"/>
    <property type="match status" value="1"/>
</dbReference>
<evidence type="ECO:0000256" key="2">
    <source>
        <dbReference type="ARBA" id="ARBA00008066"/>
    </source>
</evidence>
<evidence type="ECO:0000256" key="5">
    <source>
        <dbReference type="ARBA" id="ARBA00023136"/>
    </source>
</evidence>
<keyword evidence="3 6" id="KW-0812">Transmembrane</keyword>
<accession>A0ABR4G296</accession>
<evidence type="ECO:0000256" key="6">
    <source>
        <dbReference type="SAM" id="Phobius"/>
    </source>
</evidence>